<evidence type="ECO:0000313" key="2">
    <source>
        <dbReference type="Proteomes" id="UP000033054"/>
    </source>
</evidence>
<dbReference type="HOGENOM" id="CLU_1668307_0_0_10"/>
<dbReference type="STRING" id="1379870.SD10_05745"/>
<dbReference type="RefSeq" id="WP_046376085.1">
    <property type="nucleotide sequence ID" value="NZ_CP010429.1"/>
</dbReference>
<dbReference type="PATRIC" id="fig|1379870.5.peg.1246"/>
<name>A0A0E3ZUE7_9BACT</name>
<proteinExistence type="predicted"/>
<reference evidence="1 2" key="1">
    <citation type="journal article" date="2014" name="Curr. Microbiol.">
        <title>Spirosoma radiotolerans sp. nov., a gamma-radiation-resistant bacterium isolated from gamma ray-irradiated soil.</title>
        <authorList>
            <person name="Lee J.J."/>
            <person name="Srinivasan S."/>
            <person name="Lim S."/>
            <person name="Joe M."/>
            <person name="Im S."/>
            <person name="Bae S.I."/>
            <person name="Park K.R."/>
            <person name="Han J.H."/>
            <person name="Park S.H."/>
            <person name="Joo B.M."/>
            <person name="Park S.J."/>
            <person name="Kim M.K."/>
        </authorList>
    </citation>
    <scope>NUCLEOTIDE SEQUENCE [LARGE SCALE GENOMIC DNA]</scope>
    <source>
        <strain evidence="1 2">DG5A</strain>
    </source>
</reference>
<accession>A0A0E3ZUE7</accession>
<sequence>MKTLKIGFMLGIIALSISCSKKEDTPVTPASTGVMTAQIDGQSFTSDQAGATYNKVSKDLTLVGYNSVHMTGFTLEKFTGTGTMALVDISKPGSTGSYIDVKTNINYTIREGRTGTVTVTKFDGSNLEGTFSMKTYNSQQKREVAVTNGTFKLPVETL</sequence>
<dbReference type="PROSITE" id="PS51257">
    <property type="entry name" value="PROKAR_LIPOPROTEIN"/>
    <property type="match status" value="1"/>
</dbReference>
<dbReference type="Proteomes" id="UP000033054">
    <property type="component" value="Chromosome"/>
</dbReference>
<protein>
    <recommendedName>
        <fullName evidence="3">Lipocalin-like domain-containing protein</fullName>
    </recommendedName>
</protein>
<organism evidence="1 2">
    <name type="scientific">Spirosoma radiotolerans</name>
    <dbReference type="NCBI Taxonomy" id="1379870"/>
    <lineage>
        <taxon>Bacteria</taxon>
        <taxon>Pseudomonadati</taxon>
        <taxon>Bacteroidota</taxon>
        <taxon>Cytophagia</taxon>
        <taxon>Cytophagales</taxon>
        <taxon>Cytophagaceae</taxon>
        <taxon>Spirosoma</taxon>
    </lineage>
</organism>
<dbReference type="KEGG" id="srd:SD10_05745"/>
<evidence type="ECO:0000313" key="1">
    <source>
        <dbReference type="EMBL" id="AKD54488.1"/>
    </source>
</evidence>
<dbReference type="OrthoDB" id="955633at2"/>
<dbReference type="InterPro" id="IPR046219">
    <property type="entry name" value="DUF6252"/>
</dbReference>
<dbReference type="EMBL" id="CP010429">
    <property type="protein sequence ID" value="AKD54488.1"/>
    <property type="molecule type" value="Genomic_DNA"/>
</dbReference>
<evidence type="ECO:0008006" key="3">
    <source>
        <dbReference type="Google" id="ProtNLM"/>
    </source>
</evidence>
<dbReference type="Pfam" id="PF19765">
    <property type="entry name" value="DUF6252"/>
    <property type="match status" value="1"/>
</dbReference>
<gene>
    <name evidence="1" type="ORF">SD10_05745</name>
</gene>
<keyword evidence="2" id="KW-1185">Reference proteome</keyword>
<dbReference type="AlphaFoldDB" id="A0A0E3ZUE7"/>